<keyword evidence="4" id="KW-0862">Zinc</keyword>
<dbReference type="InterPro" id="IPR036866">
    <property type="entry name" value="RibonucZ/Hydroxyglut_hydro"/>
</dbReference>
<reference evidence="6 7" key="1">
    <citation type="submission" date="2017-02" db="EMBL/GenBank/DDBJ databases">
        <authorList>
            <person name="Peterson S.W."/>
        </authorList>
    </citation>
    <scope>NUCLEOTIDE SEQUENCE [LARGE SCALE GENOMIC DNA]</scope>
    <source>
        <strain evidence="6 7">DSM 24412</strain>
    </source>
</reference>
<feature type="domain" description="Metallo-beta-lactamase" evidence="5">
    <location>
        <begin position="13"/>
        <end position="196"/>
    </location>
</feature>
<keyword evidence="7" id="KW-1185">Reference proteome</keyword>
<dbReference type="InterPro" id="IPR051453">
    <property type="entry name" value="MBL_Glyoxalase_II"/>
</dbReference>
<evidence type="ECO:0000256" key="1">
    <source>
        <dbReference type="ARBA" id="ARBA00001947"/>
    </source>
</evidence>
<comment type="cofactor">
    <cofactor evidence="1">
        <name>Zn(2+)</name>
        <dbReference type="ChEBI" id="CHEBI:29105"/>
    </cofactor>
</comment>
<dbReference type="PANTHER" id="PTHR46233:SF3">
    <property type="entry name" value="HYDROXYACYLGLUTATHIONE HYDROLASE GLOC"/>
    <property type="match status" value="1"/>
</dbReference>
<dbReference type="SMART" id="SM00849">
    <property type="entry name" value="Lactamase_B"/>
    <property type="match status" value="1"/>
</dbReference>
<dbReference type="EMBL" id="FUYV01000002">
    <property type="protein sequence ID" value="SKB45442.1"/>
    <property type="molecule type" value="Genomic_DNA"/>
</dbReference>
<dbReference type="KEGG" id="asx:CDL62_11460"/>
<dbReference type="GO" id="GO:0046872">
    <property type="term" value="F:metal ion binding"/>
    <property type="evidence" value="ECO:0007669"/>
    <property type="project" value="UniProtKB-KW"/>
</dbReference>
<accession>A0A1T5BDS9</accession>
<gene>
    <name evidence="6" type="ORF">SAMN03080601_00491</name>
</gene>
<evidence type="ECO:0000313" key="7">
    <source>
        <dbReference type="Proteomes" id="UP000191055"/>
    </source>
</evidence>
<dbReference type="Proteomes" id="UP000191055">
    <property type="component" value="Unassembled WGS sequence"/>
</dbReference>
<dbReference type="SUPFAM" id="SSF56281">
    <property type="entry name" value="Metallo-hydrolase/oxidoreductase"/>
    <property type="match status" value="1"/>
</dbReference>
<evidence type="ECO:0000259" key="5">
    <source>
        <dbReference type="SMART" id="SM00849"/>
    </source>
</evidence>
<dbReference type="Pfam" id="PF00753">
    <property type="entry name" value="Lactamase_B"/>
    <property type="match status" value="1"/>
</dbReference>
<evidence type="ECO:0000256" key="4">
    <source>
        <dbReference type="ARBA" id="ARBA00022833"/>
    </source>
</evidence>
<keyword evidence="3" id="KW-0378">Hydrolase</keyword>
<sequence length="212" mass="23982">MIQVKNLVYNPFQENTYIVYDESKECVIFDPGMLSDQECQHFSDEIDSLGVKPVKLLQTHLHLDHVFGTSYVSKTYELDPESHKDDLFFLEQTQDYALQFGLEVREKPPLPKEFLAEGDEVRFGNTVFKVIHIPGHSPGGILFYNEESKILFSGDVLFQGSVGRSDLPGGNHESLIKGIQEKLMVLPDDVVVYSGHGPSTTIGKERYNNPFL</sequence>
<dbReference type="Gene3D" id="3.60.15.10">
    <property type="entry name" value="Ribonuclease Z/Hydroxyacylglutathione hydrolase-like"/>
    <property type="match status" value="1"/>
</dbReference>
<dbReference type="AlphaFoldDB" id="A0A1T5BDS9"/>
<keyword evidence="2" id="KW-0479">Metal-binding</keyword>
<dbReference type="InterPro" id="IPR001279">
    <property type="entry name" value="Metallo-B-lactamas"/>
</dbReference>
<dbReference type="GO" id="GO:0016787">
    <property type="term" value="F:hydrolase activity"/>
    <property type="evidence" value="ECO:0007669"/>
    <property type="project" value="UniProtKB-KW"/>
</dbReference>
<evidence type="ECO:0000256" key="3">
    <source>
        <dbReference type="ARBA" id="ARBA00022801"/>
    </source>
</evidence>
<proteinExistence type="predicted"/>
<dbReference type="PANTHER" id="PTHR46233">
    <property type="entry name" value="HYDROXYACYLGLUTATHIONE HYDROLASE GLOC"/>
    <property type="match status" value="1"/>
</dbReference>
<evidence type="ECO:0000313" key="6">
    <source>
        <dbReference type="EMBL" id="SKB45442.1"/>
    </source>
</evidence>
<dbReference type="RefSeq" id="WP_079556288.1">
    <property type="nucleotide sequence ID" value="NZ_CP021904.1"/>
</dbReference>
<evidence type="ECO:0000256" key="2">
    <source>
        <dbReference type="ARBA" id="ARBA00022723"/>
    </source>
</evidence>
<dbReference type="OrthoDB" id="9802248at2"/>
<name>A0A1T5BDS9_9BACT</name>
<organism evidence="6 7">
    <name type="scientific">Alkalitalea saponilacus</name>
    <dbReference type="NCBI Taxonomy" id="889453"/>
    <lineage>
        <taxon>Bacteria</taxon>
        <taxon>Pseudomonadati</taxon>
        <taxon>Bacteroidota</taxon>
        <taxon>Bacteroidia</taxon>
        <taxon>Marinilabiliales</taxon>
        <taxon>Marinilabiliaceae</taxon>
        <taxon>Alkalitalea</taxon>
    </lineage>
</organism>
<protein>
    <submittedName>
        <fullName evidence="6">Glyoxylase, beta-lactamase superfamily II</fullName>
    </submittedName>
</protein>
<dbReference type="STRING" id="889453.SAMN03080601_00491"/>